<protein>
    <submittedName>
        <fullName evidence="1">Uncharacterized protein</fullName>
    </submittedName>
</protein>
<dbReference type="EMBL" id="GBRH01167887">
    <property type="protein sequence ID" value="JAE30009.1"/>
    <property type="molecule type" value="Transcribed_RNA"/>
</dbReference>
<reference evidence="1" key="2">
    <citation type="journal article" date="2015" name="Data Brief">
        <title>Shoot transcriptome of the giant reed, Arundo donax.</title>
        <authorList>
            <person name="Barrero R.A."/>
            <person name="Guerrero F.D."/>
            <person name="Moolhuijzen P."/>
            <person name="Goolsby J.A."/>
            <person name="Tidwell J."/>
            <person name="Bellgard S.E."/>
            <person name="Bellgard M.I."/>
        </authorList>
    </citation>
    <scope>NUCLEOTIDE SEQUENCE</scope>
    <source>
        <tissue evidence="1">Shoot tissue taken approximately 20 cm above the soil surface</tissue>
    </source>
</reference>
<dbReference type="AlphaFoldDB" id="A0A0A9H2I7"/>
<sequence>MCSCLSESSKANTLSLRASVRAGANGALCINHVLAPLIDSLVPLRLPSTSCSSAATSVGSGPERPLKDCAAVSYSPCP</sequence>
<reference evidence="1" key="1">
    <citation type="submission" date="2014-09" db="EMBL/GenBank/DDBJ databases">
        <authorList>
            <person name="Magalhaes I.L.F."/>
            <person name="Oliveira U."/>
            <person name="Santos F.R."/>
            <person name="Vidigal T.H.D.A."/>
            <person name="Brescovit A.D."/>
            <person name="Santos A.J."/>
        </authorList>
    </citation>
    <scope>NUCLEOTIDE SEQUENCE</scope>
    <source>
        <tissue evidence="1">Shoot tissue taken approximately 20 cm above the soil surface</tissue>
    </source>
</reference>
<accession>A0A0A9H2I7</accession>
<evidence type="ECO:0000313" key="1">
    <source>
        <dbReference type="EMBL" id="JAE30009.1"/>
    </source>
</evidence>
<name>A0A0A9H2I7_ARUDO</name>
<proteinExistence type="predicted"/>
<organism evidence="1">
    <name type="scientific">Arundo donax</name>
    <name type="common">Giant reed</name>
    <name type="synonym">Donax arundinaceus</name>
    <dbReference type="NCBI Taxonomy" id="35708"/>
    <lineage>
        <taxon>Eukaryota</taxon>
        <taxon>Viridiplantae</taxon>
        <taxon>Streptophyta</taxon>
        <taxon>Embryophyta</taxon>
        <taxon>Tracheophyta</taxon>
        <taxon>Spermatophyta</taxon>
        <taxon>Magnoliopsida</taxon>
        <taxon>Liliopsida</taxon>
        <taxon>Poales</taxon>
        <taxon>Poaceae</taxon>
        <taxon>PACMAD clade</taxon>
        <taxon>Arundinoideae</taxon>
        <taxon>Arundineae</taxon>
        <taxon>Arundo</taxon>
    </lineage>
</organism>